<evidence type="ECO:0000313" key="9">
    <source>
        <dbReference type="Proteomes" id="UP000326354"/>
    </source>
</evidence>
<dbReference type="AlphaFoldDB" id="A0A5S9IRI5"/>
<reference evidence="8 9" key="1">
    <citation type="submission" date="2019-08" db="EMBL/GenBank/DDBJ databases">
        <title>Complete genome sequence of Candidatus Uab amorphum.</title>
        <authorList>
            <person name="Shiratori T."/>
            <person name="Suzuki S."/>
            <person name="Kakizawa Y."/>
            <person name="Ishida K."/>
        </authorList>
    </citation>
    <scope>NUCLEOTIDE SEQUENCE [LARGE SCALE GENOMIC DNA]</scope>
    <source>
        <strain evidence="8 9">SRT547</strain>
    </source>
</reference>
<organism evidence="8 9">
    <name type="scientific">Uabimicrobium amorphum</name>
    <dbReference type="NCBI Taxonomy" id="2596890"/>
    <lineage>
        <taxon>Bacteria</taxon>
        <taxon>Pseudomonadati</taxon>
        <taxon>Planctomycetota</taxon>
        <taxon>Candidatus Uabimicrobiia</taxon>
        <taxon>Candidatus Uabimicrobiales</taxon>
        <taxon>Candidatus Uabimicrobiaceae</taxon>
        <taxon>Candidatus Uabimicrobium</taxon>
    </lineage>
</organism>
<evidence type="ECO:0000259" key="7">
    <source>
        <dbReference type="Pfam" id="PF13193"/>
    </source>
</evidence>
<proteinExistence type="predicted"/>
<dbReference type="InterPro" id="IPR025110">
    <property type="entry name" value="AMP-bd_C"/>
</dbReference>
<evidence type="ECO:0000256" key="4">
    <source>
        <dbReference type="ARBA" id="ARBA00022840"/>
    </source>
</evidence>
<feature type="domain" description="AMP-dependent synthetase/ligase" evidence="6">
    <location>
        <begin position="55"/>
        <end position="426"/>
    </location>
</feature>
<dbReference type="InterPro" id="IPR000873">
    <property type="entry name" value="AMP-dep_synth/lig_dom"/>
</dbReference>
<dbReference type="EMBL" id="AP019860">
    <property type="protein sequence ID" value="BBM85830.1"/>
    <property type="molecule type" value="Genomic_DNA"/>
</dbReference>
<evidence type="ECO:0000256" key="1">
    <source>
        <dbReference type="ARBA" id="ARBA00013275"/>
    </source>
</evidence>
<evidence type="ECO:0000256" key="2">
    <source>
        <dbReference type="ARBA" id="ARBA00022598"/>
    </source>
</evidence>
<dbReference type="GO" id="GO:0003987">
    <property type="term" value="F:acetate-CoA ligase activity"/>
    <property type="evidence" value="ECO:0007669"/>
    <property type="project" value="UniProtKB-EC"/>
</dbReference>
<dbReference type="GO" id="GO:0006085">
    <property type="term" value="P:acetyl-CoA biosynthetic process"/>
    <property type="evidence" value="ECO:0007669"/>
    <property type="project" value="TreeGrafter"/>
</dbReference>
<feature type="domain" description="AMP-binding enzyme C-terminal" evidence="7">
    <location>
        <begin position="476"/>
        <end position="554"/>
    </location>
</feature>
<dbReference type="PANTHER" id="PTHR24095">
    <property type="entry name" value="ACETYL-COENZYME A SYNTHETASE"/>
    <property type="match status" value="1"/>
</dbReference>
<keyword evidence="5" id="KW-0007">Acetylation</keyword>
<evidence type="ECO:0000256" key="5">
    <source>
        <dbReference type="ARBA" id="ARBA00022990"/>
    </source>
</evidence>
<dbReference type="GO" id="GO:0005524">
    <property type="term" value="F:ATP binding"/>
    <property type="evidence" value="ECO:0007669"/>
    <property type="project" value="UniProtKB-KW"/>
</dbReference>
<dbReference type="EC" id="6.2.1.1" evidence="1"/>
<dbReference type="GO" id="GO:0005829">
    <property type="term" value="C:cytosol"/>
    <property type="evidence" value="ECO:0007669"/>
    <property type="project" value="TreeGrafter"/>
</dbReference>
<dbReference type="Pfam" id="PF00501">
    <property type="entry name" value="AMP-binding"/>
    <property type="match status" value="1"/>
</dbReference>
<dbReference type="SUPFAM" id="SSF56801">
    <property type="entry name" value="Acetyl-CoA synthetase-like"/>
    <property type="match status" value="1"/>
</dbReference>
<evidence type="ECO:0000259" key="6">
    <source>
        <dbReference type="Pfam" id="PF00501"/>
    </source>
</evidence>
<keyword evidence="9" id="KW-1185">Reference proteome</keyword>
<keyword evidence="4" id="KW-0067">ATP-binding</keyword>
<dbReference type="InterPro" id="IPR042099">
    <property type="entry name" value="ANL_N_sf"/>
</dbReference>
<keyword evidence="3" id="KW-0547">Nucleotide-binding</keyword>
<dbReference type="PROSITE" id="PS00455">
    <property type="entry name" value="AMP_BINDING"/>
    <property type="match status" value="1"/>
</dbReference>
<dbReference type="Pfam" id="PF13193">
    <property type="entry name" value="AMP-binding_C"/>
    <property type="match status" value="1"/>
</dbReference>
<evidence type="ECO:0000256" key="3">
    <source>
        <dbReference type="ARBA" id="ARBA00022741"/>
    </source>
</evidence>
<dbReference type="OrthoDB" id="9778383at2"/>
<sequence>MDTIYKKTDNLPVKPNLQNYKEERTNFSWEQAKNELSSENINMAYQAIDRHVATPLRDHVALRWLGKKGESRDFTFAEMSRESNRFANVLKNLGIKKGERVFGLCGRIPELYIAILGTLKNLNVFCPLFSAFGPDPILARMQIGDGKVLITTASLYRKKIAKIRDQLPKLEHVIIIADPQQETENTHNFSALMEKASDDFSIEKTDPEDMALLHFTSGTTGKPKGAIHVHQAVIHHHISGKYALDFQPQDIYWCTADPGWVTGLSYGVISPWTNGVTNLIDEADFNVRHWYQVLQDQKVTIWYSAPTAIRMLMKAGLSVVKEYNFPHLRHVVSVGEPLNPEAVVWGEKAFGLPIHDTWWQTETGGIMIANYPAVDIKPGSMGYPMPGIEAVIVKHEDSSVSEIDTPEEVGELAIKVSWPSMFRGYLHEEGRYKKCFSGQYYFSGDLAKKDSDGCFWFVGRADDVINSSGHLISPFEIESILLEHEAVAEAGVIAKPDQVVMEYPKAFVALKPGFNADETLEKQLRGFIRKRMGATVAPKEIEFLPSLPKTKSGKIMRRLLKARELGLPEGDTSTLETNL</sequence>
<dbReference type="PANTHER" id="PTHR24095:SF14">
    <property type="entry name" value="ACETYL-COENZYME A SYNTHETASE 1"/>
    <property type="match status" value="1"/>
</dbReference>
<keyword evidence="2 8" id="KW-0436">Ligase</keyword>
<protein>
    <recommendedName>
        <fullName evidence="1">acetate--CoA ligase</fullName>
        <ecNumber evidence="1">6.2.1.1</ecNumber>
    </recommendedName>
</protein>
<dbReference type="KEGG" id="uam:UABAM_04208"/>
<dbReference type="InterPro" id="IPR020845">
    <property type="entry name" value="AMP-binding_CS"/>
</dbReference>
<dbReference type="RefSeq" id="WP_151969918.1">
    <property type="nucleotide sequence ID" value="NZ_AP019860.1"/>
</dbReference>
<dbReference type="Gene3D" id="3.30.300.30">
    <property type="match status" value="1"/>
</dbReference>
<dbReference type="NCBIfam" id="NF003313">
    <property type="entry name" value="PRK04319.1"/>
    <property type="match status" value="1"/>
</dbReference>
<evidence type="ECO:0000313" key="8">
    <source>
        <dbReference type="EMBL" id="BBM85830.1"/>
    </source>
</evidence>
<dbReference type="InterPro" id="IPR045851">
    <property type="entry name" value="AMP-bd_C_sf"/>
</dbReference>
<gene>
    <name evidence="8" type="ORF">UABAM_04208</name>
</gene>
<dbReference type="Proteomes" id="UP000326354">
    <property type="component" value="Chromosome"/>
</dbReference>
<accession>A0A5S9IRI5</accession>
<dbReference type="Gene3D" id="3.40.50.12780">
    <property type="entry name" value="N-terminal domain of ligase-like"/>
    <property type="match status" value="1"/>
</dbReference>
<name>A0A5S9IRI5_UABAM</name>